<organism evidence="2 3">
    <name type="scientific">Actinomyces slackii</name>
    <dbReference type="NCBI Taxonomy" id="52774"/>
    <lineage>
        <taxon>Bacteria</taxon>
        <taxon>Bacillati</taxon>
        <taxon>Actinomycetota</taxon>
        <taxon>Actinomycetes</taxon>
        <taxon>Actinomycetales</taxon>
        <taxon>Actinomycetaceae</taxon>
        <taxon>Actinomyces</taxon>
    </lineage>
</organism>
<evidence type="ECO:0000313" key="1">
    <source>
        <dbReference type="EMBL" id="VEG75189.1"/>
    </source>
</evidence>
<dbReference type="KEGG" id="asla:NCTC11923_01851"/>
<dbReference type="EMBL" id="LR134363">
    <property type="protein sequence ID" value="VEG75189.1"/>
    <property type="molecule type" value="Genomic_DNA"/>
</dbReference>
<keyword evidence="3" id="KW-1185">Reference proteome</keyword>
<evidence type="ECO:0000313" key="3">
    <source>
        <dbReference type="Proteomes" id="UP000276899"/>
    </source>
</evidence>
<protein>
    <submittedName>
        <fullName evidence="2">Uncharacterized protein</fullName>
    </submittedName>
</protein>
<dbReference type="KEGG" id="asla:NCTC11923_01847"/>
<name>A0A448KE41_9ACTO</name>
<gene>
    <name evidence="1" type="ORF">NCTC11923_01847</name>
    <name evidence="2" type="ORF">NCTC11923_01851</name>
</gene>
<accession>A0A448KE41</accession>
<dbReference type="Proteomes" id="UP000276899">
    <property type="component" value="Chromosome"/>
</dbReference>
<proteinExistence type="predicted"/>
<dbReference type="EMBL" id="LR134363">
    <property type="protein sequence ID" value="VEG75193.1"/>
    <property type="molecule type" value="Genomic_DNA"/>
</dbReference>
<reference evidence="2 3" key="1">
    <citation type="submission" date="2018-12" db="EMBL/GenBank/DDBJ databases">
        <authorList>
            <consortium name="Pathogen Informatics"/>
        </authorList>
    </citation>
    <scope>NUCLEOTIDE SEQUENCE [LARGE SCALE GENOMIC DNA]</scope>
    <source>
        <strain evidence="2 3">NCTC11923</strain>
    </source>
</reference>
<sequence>MSNNGSSVPRKRRPKKVLSPSAKYEIWLRLVRGEVTISQAASQAEVDRSTIIRLRQVAKDGVRCFSVNVRFGRLDQTTSGWSWLG</sequence>
<evidence type="ECO:0000313" key="2">
    <source>
        <dbReference type="EMBL" id="VEG75193.1"/>
    </source>
</evidence>
<dbReference type="AlphaFoldDB" id="A0A448KE41"/>